<dbReference type="GO" id="GO:0005524">
    <property type="term" value="F:ATP binding"/>
    <property type="evidence" value="ECO:0007669"/>
    <property type="project" value="UniProtKB-KW"/>
</dbReference>
<evidence type="ECO:0000256" key="4">
    <source>
        <dbReference type="ARBA" id="ARBA00022490"/>
    </source>
</evidence>
<evidence type="ECO:0000256" key="7">
    <source>
        <dbReference type="ARBA" id="ARBA00022741"/>
    </source>
</evidence>
<evidence type="ECO:0000256" key="1">
    <source>
        <dbReference type="ARBA" id="ARBA00004496"/>
    </source>
</evidence>
<evidence type="ECO:0000256" key="6">
    <source>
        <dbReference type="ARBA" id="ARBA00022723"/>
    </source>
</evidence>
<dbReference type="Gene3D" id="3.40.50.300">
    <property type="entry name" value="P-loop containing nucleotide triphosphate hydrolases"/>
    <property type="match status" value="1"/>
</dbReference>
<comment type="similarity">
    <text evidence="2">Belongs to the TsaE family.</text>
</comment>
<reference evidence="11 12" key="1">
    <citation type="submission" date="2016-12" db="EMBL/GenBank/DDBJ databases">
        <authorList>
            <person name="Song W.-J."/>
            <person name="Kurnit D.M."/>
        </authorList>
    </citation>
    <scope>NUCLEOTIDE SEQUENCE [LARGE SCALE GENOMIC DNA]</scope>
    <source>
        <strain evidence="11 12">HSG9</strain>
    </source>
</reference>
<evidence type="ECO:0000313" key="12">
    <source>
        <dbReference type="Proteomes" id="UP000191680"/>
    </source>
</evidence>
<dbReference type="GO" id="GO:0002949">
    <property type="term" value="P:tRNA threonylcarbamoyladenosine modification"/>
    <property type="evidence" value="ECO:0007669"/>
    <property type="project" value="InterPro"/>
</dbReference>
<evidence type="ECO:0000256" key="2">
    <source>
        <dbReference type="ARBA" id="ARBA00007599"/>
    </source>
</evidence>
<keyword evidence="7" id="KW-0547">Nucleotide-binding</keyword>
<dbReference type="AlphaFoldDB" id="A0A1V6LSF4"/>
<comment type="subcellular location">
    <subcellularLocation>
        <location evidence="1">Cytoplasm</location>
    </subcellularLocation>
</comment>
<evidence type="ECO:0000256" key="8">
    <source>
        <dbReference type="ARBA" id="ARBA00022840"/>
    </source>
</evidence>
<dbReference type="RefSeq" id="WP_080318712.1">
    <property type="nucleotide sequence ID" value="NZ_MTBC01000004.1"/>
</dbReference>
<evidence type="ECO:0000256" key="5">
    <source>
        <dbReference type="ARBA" id="ARBA00022694"/>
    </source>
</evidence>
<dbReference type="NCBIfam" id="TIGR00150">
    <property type="entry name" value="T6A_YjeE"/>
    <property type="match status" value="1"/>
</dbReference>
<evidence type="ECO:0000313" key="11">
    <source>
        <dbReference type="EMBL" id="OQD42906.1"/>
    </source>
</evidence>
<protein>
    <recommendedName>
        <fullName evidence="3">tRNA threonylcarbamoyladenosine biosynthesis protein TsaE</fullName>
    </recommendedName>
    <alternativeName>
        <fullName evidence="10">t(6)A37 threonylcarbamoyladenosine biosynthesis protein TsaE</fullName>
    </alternativeName>
</protein>
<dbReference type="GO" id="GO:0016740">
    <property type="term" value="F:transferase activity"/>
    <property type="evidence" value="ECO:0007669"/>
    <property type="project" value="UniProtKB-KW"/>
</dbReference>
<keyword evidence="11" id="KW-0808">Transferase</keyword>
<dbReference type="GO" id="GO:0005737">
    <property type="term" value="C:cytoplasm"/>
    <property type="evidence" value="ECO:0007669"/>
    <property type="project" value="UniProtKB-SubCell"/>
</dbReference>
<evidence type="ECO:0000256" key="9">
    <source>
        <dbReference type="ARBA" id="ARBA00022842"/>
    </source>
</evidence>
<keyword evidence="8" id="KW-0067">ATP-binding</keyword>
<keyword evidence="12" id="KW-1185">Reference proteome</keyword>
<dbReference type="InterPro" id="IPR027417">
    <property type="entry name" value="P-loop_NTPase"/>
</dbReference>
<evidence type="ECO:0000256" key="3">
    <source>
        <dbReference type="ARBA" id="ARBA00019010"/>
    </source>
</evidence>
<dbReference type="PANTHER" id="PTHR33540">
    <property type="entry name" value="TRNA THREONYLCARBAMOYLADENOSINE BIOSYNTHESIS PROTEIN TSAE"/>
    <property type="match status" value="1"/>
</dbReference>
<dbReference type="EMBL" id="MTBC01000004">
    <property type="protein sequence ID" value="OQD42906.1"/>
    <property type="molecule type" value="Genomic_DNA"/>
</dbReference>
<dbReference type="OrthoDB" id="9815896at2"/>
<dbReference type="Pfam" id="PF02367">
    <property type="entry name" value="TsaE"/>
    <property type="match status" value="1"/>
</dbReference>
<dbReference type="InterPro" id="IPR003442">
    <property type="entry name" value="T6A_TsaE"/>
</dbReference>
<dbReference type="SUPFAM" id="SSF52540">
    <property type="entry name" value="P-loop containing nucleoside triphosphate hydrolases"/>
    <property type="match status" value="1"/>
</dbReference>
<comment type="caution">
    <text evidence="11">The sequence shown here is derived from an EMBL/GenBank/DDBJ whole genome shotgun (WGS) entry which is preliminary data.</text>
</comment>
<organism evidence="11 12">
    <name type="scientific">Croceivirga radicis</name>
    <dbReference type="NCBI Taxonomy" id="1929488"/>
    <lineage>
        <taxon>Bacteria</taxon>
        <taxon>Pseudomonadati</taxon>
        <taxon>Bacteroidota</taxon>
        <taxon>Flavobacteriia</taxon>
        <taxon>Flavobacteriales</taxon>
        <taxon>Flavobacteriaceae</taxon>
        <taxon>Croceivirga</taxon>
    </lineage>
</organism>
<dbReference type="PANTHER" id="PTHR33540:SF2">
    <property type="entry name" value="TRNA THREONYLCARBAMOYLADENOSINE BIOSYNTHESIS PROTEIN TSAE"/>
    <property type="match status" value="1"/>
</dbReference>
<keyword evidence="4" id="KW-0963">Cytoplasm</keyword>
<gene>
    <name evidence="11" type="ORF">BUL40_07370</name>
</gene>
<evidence type="ECO:0000256" key="10">
    <source>
        <dbReference type="ARBA" id="ARBA00032441"/>
    </source>
</evidence>
<keyword evidence="9" id="KW-0460">Magnesium</keyword>
<dbReference type="Proteomes" id="UP000191680">
    <property type="component" value="Unassembled WGS sequence"/>
</dbReference>
<keyword evidence="5" id="KW-0819">tRNA processing</keyword>
<dbReference type="GO" id="GO:0046872">
    <property type="term" value="F:metal ion binding"/>
    <property type="evidence" value="ECO:0007669"/>
    <property type="project" value="UniProtKB-KW"/>
</dbReference>
<proteinExistence type="inferred from homology"/>
<name>A0A1V6LSF4_9FLAO</name>
<keyword evidence="6" id="KW-0479">Metal-binding</keyword>
<accession>A0A1V6LSF4</accession>
<sequence>MPKINFNKSELPNIAKKLLMDINDNVLCFKGEMGAGKTTTIKHLLKELEVVDQGNSPTFGIVNEYHNKNGEIIAYHFDCYRLNSEEEAFDLGIEEYLYSGKYVFIEWPDVIANLLPTVRSIIKLSFIDENTRSIEY</sequence>